<dbReference type="InterPro" id="IPR010096">
    <property type="entry name" value="NADH-Q_OxRdtase_suN/2"/>
</dbReference>
<evidence type="ECO:0000313" key="9">
    <source>
        <dbReference type="Proteomes" id="UP000057158"/>
    </source>
</evidence>
<keyword evidence="5" id="KW-0813">Transport</keyword>
<feature type="transmembrane region" description="Helical" evidence="5">
    <location>
        <begin position="45"/>
        <end position="63"/>
    </location>
</feature>
<feature type="transmembrane region" description="Helical" evidence="5">
    <location>
        <begin position="170"/>
        <end position="190"/>
    </location>
</feature>
<dbReference type="OrthoDB" id="9805769at2"/>
<feature type="transmembrane region" description="Helical" evidence="5">
    <location>
        <begin position="416"/>
        <end position="435"/>
    </location>
</feature>
<evidence type="ECO:0000256" key="2">
    <source>
        <dbReference type="ARBA" id="ARBA00022692"/>
    </source>
</evidence>
<feature type="transmembrane region" description="Helical" evidence="5">
    <location>
        <begin position="137"/>
        <end position="158"/>
    </location>
</feature>
<keyword evidence="5" id="KW-0874">Quinone</keyword>
<accession>A0A0M5IT86</accession>
<dbReference type="GO" id="GO:0050136">
    <property type="term" value="F:NADH dehydrogenase (quinone) (non-electrogenic) activity"/>
    <property type="evidence" value="ECO:0007669"/>
    <property type="project" value="UniProtKB-UniRule"/>
</dbReference>
<dbReference type="PATRIC" id="fig|1603606.3.peg.297"/>
<comment type="subunit">
    <text evidence="5">NDH-1 is composed of 14 different subunits. Subunits NuoA, H, J, K, L, M, N constitute the membrane sector of the complex.</text>
</comment>
<feature type="transmembrane region" description="Helical" evidence="5">
    <location>
        <begin position="210"/>
        <end position="229"/>
    </location>
</feature>
<dbReference type="AlphaFoldDB" id="A0A0M5IT86"/>
<evidence type="ECO:0000256" key="1">
    <source>
        <dbReference type="ARBA" id="ARBA00004127"/>
    </source>
</evidence>
<dbReference type="Pfam" id="PF00361">
    <property type="entry name" value="Proton_antipo_M"/>
    <property type="match status" value="1"/>
</dbReference>
<evidence type="ECO:0000313" key="8">
    <source>
        <dbReference type="EMBL" id="ALC15068.1"/>
    </source>
</evidence>
<feature type="transmembrane region" description="Helical" evidence="5">
    <location>
        <begin position="337"/>
        <end position="358"/>
    </location>
</feature>
<keyword evidence="3 5" id="KW-1133">Transmembrane helix</keyword>
<dbReference type="GO" id="GO:0008137">
    <property type="term" value="F:NADH dehydrogenase (ubiquinone) activity"/>
    <property type="evidence" value="ECO:0007669"/>
    <property type="project" value="InterPro"/>
</dbReference>
<feature type="transmembrane region" description="Helical" evidence="5">
    <location>
        <begin position="83"/>
        <end position="101"/>
    </location>
</feature>
<feature type="transmembrane region" description="Helical" evidence="5">
    <location>
        <begin position="310"/>
        <end position="331"/>
    </location>
</feature>
<sequence length="489" mass="52547">MENLVQIAMNNVNFGAIMPALVLSLFGMALLLINVFSPRGKTAHVAWLSMVAIGVTAVVAVNAWNKPFQEITGFAGHVALDNFATFFNIIFLVAAGLTILMSDDYLKREGYPVGEYYPLILLCTAGAMFMASGINLMTIFLGLEVLSVALYVLAGFFRDQAQSNEAGLKYFFLGAFSTGFLLYGIALLYGVTGTTNVAEIGGYLNANPGAYSNLMTVAGMILLSVGFLFKIAIVPFHMWAPDVYQGAPTPITAFMSAGPKAAAFAAFLRVFFLGLGGMQADWTSLLWVLAVLTMFVGNVLAIYQTNLKRMLAYSSVAHAGYALVGMVAANAVGVSGVLFYMLAYTLMNLGAFAVLVLLGKKGEENLTLDGIAGFGYKRPYLGVALTIFLFSLMGIPPTVGFTGKFYIFAGAVKAGYVWLAILGVLNSALSLYYYLRVMVYMYFKEPTEDFSWVKVQVGAVISVLIALAGVLYLGVIPGKVMDLAKMALF</sequence>
<gene>
    <name evidence="8" type="primary">nuoN-1</name>
    <name evidence="5" type="synonym">nuoN</name>
    <name evidence="8" type="ORF">DSOUD_0268</name>
</gene>
<evidence type="ECO:0000256" key="4">
    <source>
        <dbReference type="ARBA" id="ARBA00023136"/>
    </source>
</evidence>
<dbReference type="PRINTS" id="PR01434">
    <property type="entry name" value="NADHDHGNASE5"/>
</dbReference>
<dbReference type="NCBIfam" id="TIGR01770">
    <property type="entry name" value="NDH_I_N"/>
    <property type="match status" value="1"/>
</dbReference>
<proteinExistence type="inferred from homology"/>
<evidence type="ECO:0000256" key="3">
    <source>
        <dbReference type="ARBA" id="ARBA00022989"/>
    </source>
</evidence>
<organism evidence="8 9">
    <name type="scientific">Desulfuromonas soudanensis</name>
    <dbReference type="NCBI Taxonomy" id="1603606"/>
    <lineage>
        <taxon>Bacteria</taxon>
        <taxon>Pseudomonadati</taxon>
        <taxon>Thermodesulfobacteriota</taxon>
        <taxon>Desulfuromonadia</taxon>
        <taxon>Desulfuromonadales</taxon>
        <taxon>Desulfuromonadaceae</taxon>
        <taxon>Desulfuromonas</taxon>
    </lineage>
</organism>
<feature type="transmembrane region" description="Helical" evidence="5">
    <location>
        <begin position="284"/>
        <end position="303"/>
    </location>
</feature>
<dbReference type="PANTHER" id="PTHR22773">
    <property type="entry name" value="NADH DEHYDROGENASE"/>
    <property type="match status" value="1"/>
</dbReference>
<dbReference type="GO" id="GO:0048038">
    <property type="term" value="F:quinone binding"/>
    <property type="evidence" value="ECO:0007669"/>
    <property type="project" value="UniProtKB-KW"/>
</dbReference>
<reference evidence="8 9" key="1">
    <citation type="submission" date="2015-07" db="EMBL/GenBank/DDBJ databases">
        <title>Isolation and Genomic Characterization of a Novel Halophilic Metal-Reducing Deltaproteobacterium from the Deep Subsurface.</title>
        <authorList>
            <person name="Badalamenti J.P."/>
            <person name="Summers Z.M."/>
            <person name="Gralnick J.A."/>
            <person name="Bond D.R."/>
        </authorList>
    </citation>
    <scope>NUCLEOTIDE SEQUENCE [LARGE SCALE GENOMIC DNA]</scope>
    <source>
        <strain evidence="8 9">WTL</strain>
    </source>
</reference>
<name>A0A0M5IT86_9BACT</name>
<dbReference type="GO" id="GO:0005886">
    <property type="term" value="C:plasma membrane"/>
    <property type="evidence" value="ECO:0007669"/>
    <property type="project" value="UniProtKB-SubCell"/>
</dbReference>
<feature type="transmembrane region" description="Helical" evidence="5">
    <location>
        <begin position="455"/>
        <end position="476"/>
    </location>
</feature>
<comment type="subcellular location">
    <subcellularLocation>
        <location evidence="5">Cell membrane</location>
        <topology evidence="5">Multi-pass membrane protein</topology>
    </subcellularLocation>
    <subcellularLocation>
        <location evidence="1">Endomembrane system</location>
        <topology evidence="1">Multi-pass membrane protein</topology>
    </subcellularLocation>
    <subcellularLocation>
        <location evidence="6">Membrane</location>
        <topology evidence="6">Multi-pass membrane protein</topology>
    </subcellularLocation>
</comment>
<comment type="catalytic activity">
    <reaction evidence="5">
        <text>a quinone + NADH + 5 H(+)(in) = a quinol + NAD(+) + 4 H(+)(out)</text>
        <dbReference type="Rhea" id="RHEA:57888"/>
        <dbReference type="ChEBI" id="CHEBI:15378"/>
        <dbReference type="ChEBI" id="CHEBI:24646"/>
        <dbReference type="ChEBI" id="CHEBI:57540"/>
        <dbReference type="ChEBI" id="CHEBI:57945"/>
        <dbReference type="ChEBI" id="CHEBI:132124"/>
    </reaction>
</comment>
<feature type="transmembrane region" description="Helical" evidence="5">
    <location>
        <begin position="379"/>
        <end position="396"/>
    </location>
</feature>
<keyword evidence="2 5" id="KW-0812">Transmembrane</keyword>
<dbReference type="EMBL" id="CP010802">
    <property type="protein sequence ID" value="ALC15068.1"/>
    <property type="molecule type" value="Genomic_DNA"/>
</dbReference>
<protein>
    <recommendedName>
        <fullName evidence="5">NADH-quinone oxidoreductase subunit N</fullName>
        <ecNumber evidence="5">7.1.1.-</ecNumber>
    </recommendedName>
    <alternativeName>
        <fullName evidence="5">NADH dehydrogenase I subunit N</fullName>
    </alternativeName>
    <alternativeName>
        <fullName evidence="5">NDH-1 subunit N</fullName>
    </alternativeName>
</protein>
<dbReference type="HAMAP" id="MF_00445">
    <property type="entry name" value="NDH1_NuoN_1"/>
    <property type="match status" value="1"/>
</dbReference>
<keyword evidence="4 5" id="KW-0472">Membrane</keyword>
<feature type="transmembrane region" description="Helical" evidence="5">
    <location>
        <begin position="113"/>
        <end position="131"/>
    </location>
</feature>
<comment type="function">
    <text evidence="5">NDH-1 shuttles electrons from NADH, via FMN and iron-sulfur (Fe-S) centers, to quinones in the respiratory chain. The immediate electron acceptor for the enzyme in this species is believed to be ubiquinone. Couples the redox reaction to proton translocation (for every two electrons transferred, four hydrogen ions are translocated across the cytoplasmic membrane), and thus conserves the redox energy in a proton gradient.</text>
</comment>
<keyword evidence="5" id="KW-0830">Ubiquinone</keyword>
<keyword evidence="9" id="KW-1185">Reference proteome</keyword>
<dbReference type="STRING" id="1603606.DSOUD_0268"/>
<feature type="transmembrane region" description="Helical" evidence="5">
    <location>
        <begin position="261"/>
        <end position="278"/>
    </location>
</feature>
<feature type="transmembrane region" description="Helical" evidence="5">
    <location>
        <begin position="12"/>
        <end position="33"/>
    </location>
</feature>
<comment type="similarity">
    <text evidence="5">Belongs to the complex I subunit 2 family.</text>
</comment>
<dbReference type="RefSeq" id="WP_053549306.1">
    <property type="nucleotide sequence ID" value="NZ_CP010802.1"/>
</dbReference>
<dbReference type="Proteomes" id="UP000057158">
    <property type="component" value="Chromosome"/>
</dbReference>
<dbReference type="EC" id="7.1.1.-" evidence="5"/>
<evidence type="ECO:0000259" key="7">
    <source>
        <dbReference type="Pfam" id="PF00361"/>
    </source>
</evidence>
<feature type="domain" description="NADH:quinone oxidoreductase/Mrp antiporter transmembrane" evidence="7">
    <location>
        <begin position="135"/>
        <end position="430"/>
    </location>
</feature>
<evidence type="ECO:0000256" key="6">
    <source>
        <dbReference type="RuleBase" id="RU000320"/>
    </source>
</evidence>
<keyword evidence="5" id="KW-0520">NAD</keyword>
<evidence type="ECO:0000256" key="5">
    <source>
        <dbReference type="HAMAP-Rule" id="MF_00445"/>
    </source>
</evidence>
<dbReference type="GO" id="GO:0012505">
    <property type="term" value="C:endomembrane system"/>
    <property type="evidence" value="ECO:0007669"/>
    <property type="project" value="UniProtKB-SubCell"/>
</dbReference>
<dbReference type="GO" id="GO:0042773">
    <property type="term" value="P:ATP synthesis coupled electron transport"/>
    <property type="evidence" value="ECO:0007669"/>
    <property type="project" value="InterPro"/>
</dbReference>
<dbReference type="InterPro" id="IPR001750">
    <property type="entry name" value="ND/Mrp_TM"/>
</dbReference>
<dbReference type="KEGG" id="des:DSOUD_0268"/>
<keyword evidence="5" id="KW-1278">Translocase</keyword>
<keyword evidence="5" id="KW-1003">Cell membrane</keyword>